<feature type="chain" id="PRO_5014850410" evidence="1">
    <location>
        <begin position="25"/>
        <end position="68"/>
    </location>
</feature>
<evidence type="ECO:0000256" key="1">
    <source>
        <dbReference type="SAM" id="SignalP"/>
    </source>
</evidence>
<sequence>MMTTEISSMAFLVLFLDLQRGNNARLQRRCQTFQRRTPIESIHPSFVHEKHIARSLHHTRLWSRRSPV</sequence>
<feature type="signal peptide" evidence="1">
    <location>
        <begin position="1"/>
        <end position="24"/>
    </location>
</feature>
<keyword evidence="1" id="KW-0732">Signal</keyword>
<organism evidence="2">
    <name type="scientific">Anopheles darlingi</name>
    <name type="common">Mosquito</name>
    <dbReference type="NCBI Taxonomy" id="43151"/>
    <lineage>
        <taxon>Eukaryota</taxon>
        <taxon>Metazoa</taxon>
        <taxon>Ecdysozoa</taxon>
        <taxon>Arthropoda</taxon>
        <taxon>Hexapoda</taxon>
        <taxon>Insecta</taxon>
        <taxon>Pterygota</taxon>
        <taxon>Neoptera</taxon>
        <taxon>Endopterygota</taxon>
        <taxon>Diptera</taxon>
        <taxon>Nematocera</taxon>
        <taxon>Culicoidea</taxon>
        <taxon>Culicidae</taxon>
        <taxon>Anophelinae</taxon>
        <taxon>Anopheles</taxon>
    </lineage>
</organism>
<proteinExistence type="predicted"/>
<dbReference type="AlphaFoldDB" id="A0A2M4DBT3"/>
<reference evidence="2" key="1">
    <citation type="submission" date="2018-01" db="EMBL/GenBank/DDBJ databases">
        <title>An insight into the sialome of Amazonian anophelines.</title>
        <authorList>
            <person name="Ribeiro J.M."/>
            <person name="Scarpassa V."/>
            <person name="Calvo E."/>
        </authorList>
    </citation>
    <scope>NUCLEOTIDE SEQUENCE</scope>
</reference>
<evidence type="ECO:0000313" key="2">
    <source>
        <dbReference type="EMBL" id="MBW74931.1"/>
    </source>
</evidence>
<dbReference type="EMBL" id="GGFL01010753">
    <property type="protein sequence ID" value="MBW74931.1"/>
    <property type="molecule type" value="Transcribed_RNA"/>
</dbReference>
<name>A0A2M4DBT3_ANODA</name>
<protein>
    <submittedName>
        <fullName evidence="2">Putative secreted protein</fullName>
    </submittedName>
</protein>
<accession>A0A2M4DBT3</accession>